<dbReference type="PROSITE" id="PS50097">
    <property type="entry name" value="BTB"/>
    <property type="match status" value="2"/>
</dbReference>
<dbReference type="Proteomes" id="UP000324897">
    <property type="component" value="Chromosome 1"/>
</dbReference>
<dbReference type="Gene3D" id="6.10.250.3030">
    <property type="match status" value="2"/>
</dbReference>
<dbReference type="PANTHER" id="PTHR26379:SF498">
    <property type="entry name" value="OS10G0425700 PROTEIN"/>
    <property type="match status" value="1"/>
</dbReference>
<feature type="domain" description="MATH" evidence="4">
    <location>
        <begin position="384"/>
        <end position="510"/>
    </location>
</feature>
<evidence type="ECO:0000313" key="5">
    <source>
        <dbReference type="EMBL" id="TVU31080.1"/>
    </source>
</evidence>
<evidence type="ECO:0008006" key="7">
    <source>
        <dbReference type="Google" id="ProtNLM"/>
    </source>
</evidence>
<evidence type="ECO:0000259" key="4">
    <source>
        <dbReference type="PROSITE" id="PS50144"/>
    </source>
</evidence>
<feature type="domain" description="MATH" evidence="4">
    <location>
        <begin position="26"/>
        <end position="153"/>
    </location>
</feature>
<dbReference type="InterPro" id="IPR002083">
    <property type="entry name" value="MATH/TRAF_dom"/>
</dbReference>
<dbReference type="Pfam" id="PF00651">
    <property type="entry name" value="BTB"/>
    <property type="match status" value="2"/>
</dbReference>
<dbReference type="InterPro" id="IPR008974">
    <property type="entry name" value="TRAF-like"/>
</dbReference>
<dbReference type="CDD" id="cd00121">
    <property type="entry name" value="MATH"/>
    <property type="match status" value="3"/>
</dbReference>
<dbReference type="PROSITE" id="PS50144">
    <property type="entry name" value="MATH"/>
    <property type="match status" value="3"/>
</dbReference>
<dbReference type="CDD" id="cd18280">
    <property type="entry name" value="BTB_POZ_BPM_plant"/>
    <property type="match status" value="2"/>
</dbReference>
<dbReference type="EMBL" id="RWGY01000011">
    <property type="protein sequence ID" value="TVU31080.1"/>
    <property type="molecule type" value="Genomic_DNA"/>
</dbReference>
<dbReference type="OrthoDB" id="721961at2759"/>
<comment type="caution">
    <text evidence="5">The sequence shown here is derived from an EMBL/GenBank/DDBJ whole genome shotgun (WGS) entry which is preliminary data.</text>
</comment>
<evidence type="ECO:0000256" key="2">
    <source>
        <dbReference type="ARBA" id="ARBA00010846"/>
    </source>
</evidence>
<protein>
    <recommendedName>
        <fullName evidence="7">BTB domain-containing protein</fullName>
    </recommendedName>
</protein>
<dbReference type="PANTHER" id="PTHR26379">
    <property type="entry name" value="BTB/POZ AND MATH DOMAIN-CONTAINING PROTEIN 1"/>
    <property type="match status" value="1"/>
</dbReference>
<feature type="non-terminal residue" evidence="5">
    <location>
        <position position="1"/>
    </location>
</feature>
<dbReference type="GO" id="GO:0016567">
    <property type="term" value="P:protein ubiquitination"/>
    <property type="evidence" value="ECO:0007669"/>
    <property type="project" value="InterPro"/>
</dbReference>
<accession>A0A5J9V710</accession>
<dbReference type="Pfam" id="PF24570">
    <property type="entry name" value="BACK_BPM_SPOP"/>
    <property type="match status" value="2"/>
</dbReference>
<dbReference type="Pfam" id="PF22486">
    <property type="entry name" value="MATH_2"/>
    <property type="match status" value="3"/>
</dbReference>
<dbReference type="InterPro" id="IPR056423">
    <property type="entry name" value="BACK_BPM_SPOP"/>
</dbReference>
<feature type="domain" description="BTB" evidence="3">
    <location>
        <begin position="553"/>
        <end position="622"/>
    </location>
</feature>
<proteinExistence type="inferred from homology"/>
<dbReference type="SMART" id="SM00061">
    <property type="entry name" value="MATH"/>
    <property type="match status" value="3"/>
</dbReference>
<dbReference type="SUPFAM" id="SSF49599">
    <property type="entry name" value="TRAF domain-like"/>
    <property type="match status" value="3"/>
</dbReference>
<comment type="pathway">
    <text evidence="1">Protein modification; protein ubiquitination.</text>
</comment>
<evidence type="ECO:0000313" key="6">
    <source>
        <dbReference type="Proteomes" id="UP000324897"/>
    </source>
</evidence>
<dbReference type="Gramene" id="TVU31080">
    <property type="protein sequence ID" value="TVU31080"/>
    <property type="gene ID" value="EJB05_22749"/>
</dbReference>
<dbReference type="Gene3D" id="3.30.710.10">
    <property type="entry name" value="Potassium Channel Kv1.1, Chain A"/>
    <property type="match status" value="2"/>
</dbReference>
<reference evidence="5 6" key="1">
    <citation type="journal article" date="2019" name="Sci. Rep.">
        <title>A high-quality genome of Eragrostis curvula grass provides insights into Poaceae evolution and supports new strategies to enhance forage quality.</title>
        <authorList>
            <person name="Carballo J."/>
            <person name="Santos B.A.C.M."/>
            <person name="Zappacosta D."/>
            <person name="Garbus I."/>
            <person name="Selva J.P."/>
            <person name="Gallo C.A."/>
            <person name="Diaz A."/>
            <person name="Albertini E."/>
            <person name="Caccamo M."/>
            <person name="Echenique V."/>
        </authorList>
    </citation>
    <scope>NUCLEOTIDE SEQUENCE [LARGE SCALE GENOMIC DNA]</scope>
    <source>
        <strain evidence="6">cv. Victoria</strain>
        <tissue evidence="5">Leaf</tissue>
    </source>
</reference>
<keyword evidence="6" id="KW-1185">Reference proteome</keyword>
<organism evidence="5 6">
    <name type="scientific">Eragrostis curvula</name>
    <name type="common">weeping love grass</name>
    <dbReference type="NCBI Taxonomy" id="38414"/>
    <lineage>
        <taxon>Eukaryota</taxon>
        <taxon>Viridiplantae</taxon>
        <taxon>Streptophyta</taxon>
        <taxon>Embryophyta</taxon>
        <taxon>Tracheophyta</taxon>
        <taxon>Spermatophyta</taxon>
        <taxon>Magnoliopsida</taxon>
        <taxon>Liliopsida</taxon>
        <taxon>Poales</taxon>
        <taxon>Poaceae</taxon>
        <taxon>PACMAD clade</taxon>
        <taxon>Chloridoideae</taxon>
        <taxon>Eragrostideae</taxon>
        <taxon>Eragrostidinae</taxon>
        <taxon>Eragrostis</taxon>
    </lineage>
</organism>
<dbReference type="Gene3D" id="2.60.210.10">
    <property type="entry name" value="Apoptosis, Tumor Necrosis Factor Receptor Associated Protein 2, Chain A"/>
    <property type="match status" value="3"/>
</dbReference>
<sequence length="844" mass="95564">MSAPSSAADEGACWRSASSIVAGAVTGYHVLKIVGYSRTKEVPNGKNIKSRSFRVGNRKWRVQYYPNGITTDCIDFISLYINLDDTVTEAVKAQVKFSLLDQDEKKVPSYSVTTQIRNFLEDKTWGYPKFIKRDVLEKSAYLKNDIFTVRFDVTLMKDVHTEETPFIVVPQSNMHQDFGHLLSSKEGADVKFRVGRKTFAAHRLVLAARSPVFKAELYGTMKESDATKVIRIDDMESEVFSALLTYMYTDTLPEMKEEEESAMVQHVLVAADRYNLERLKLICEDKLCKHIDTASVASILALAEQHNCPGLKEACMEFLRSSGSLEAAMETDGFEYLTTSCPPFQSLYPFHGARSVRSKPYSAGEPRCRLPPRAASSIVADTSRGYHILRIDNYSLTKAIPTGEFLRSRPFTVGRHRWFIKYYPNGYSSKFARYVSFFLILDRSLADSVVEVIAQYDLNFVDEVEEYLTLGEVCSFKSQLGWGFKAFVTRDELEESKNLKGDSLAVRCDILVVNQFRAEDVEEEAANSPVLVSVPPSNMHQYLGDLLRTEKGADVVFEVGAETFAAHRCVLAIRSPVFSAELFGTMKESVTCTGVVRIDDMEPQVFKALLHFVYTDSLPEANEAEEEDVMSQHLLVAADRYNLERLKLICEQKLCRYIDLGTVATILTLAEQHQCHGLKKACLRFLSSSANLKPGSPNSHLEGLPHSPDRQLQSYSLTKATPTGEFLKSHPFTVGRHRWSIRYYPNVYTSDHVNYVSFFLNLEESADEIEKMKAQYQFRFADEVVEMPLTLGETEFIRRDELEESKHLKEDSFAVRCDIVVFNEFRAKEKDADQVLVNSPIAES</sequence>
<dbReference type="InterPro" id="IPR045005">
    <property type="entry name" value="BPM1-6"/>
</dbReference>
<feature type="domain" description="MATH" evidence="4">
    <location>
        <begin position="705"/>
        <end position="819"/>
    </location>
</feature>
<dbReference type="AlphaFoldDB" id="A0A5J9V710"/>
<dbReference type="SUPFAM" id="SSF54695">
    <property type="entry name" value="POZ domain"/>
    <property type="match status" value="2"/>
</dbReference>
<gene>
    <name evidence="5" type="ORF">EJB05_22749</name>
</gene>
<evidence type="ECO:0000259" key="3">
    <source>
        <dbReference type="PROSITE" id="PS50097"/>
    </source>
</evidence>
<evidence type="ECO:0000256" key="1">
    <source>
        <dbReference type="ARBA" id="ARBA00004906"/>
    </source>
</evidence>
<comment type="similarity">
    <text evidence="2">Belongs to the Tdpoz family.</text>
</comment>
<feature type="domain" description="BTB" evidence="3">
    <location>
        <begin position="188"/>
        <end position="256"/>
    </location>
</feature>
<dbReference type="InterPro" id="IPR000210">
    <property type="entry name" value="BTB/POZ_dom"/>
</dbReference>
<dbReference type="SMART" id="SM00225">
    <property type="entry name" value="BTB"/>
    <property type="match status" value="2"/>
</dbReference>
<name>A0A5J9V710_9POAL</name>
<dbReference type="InterPro" id="IPR011333">
    <property type="entry name" value="SKP1/BTB/POZ_sf"/>
</dbReference>